<feature type="region of interest" description="Disordered" evidence="1">
    <location>
        <begin position="191"/>
        <end position="254"/>
    </location>
</feature>
<sequence length="545" mass="58169">MSDLHVGRMSAAVVDWPDPAQVPEMLRHVIDGRLEDAMREHPLPDGEWCVRRLDVALDLDPERPLSALEAGWADRIVTSLRQSLRDGSTDVIRYLRPEDAVDDMLTGLVSLRVDHSWAWAQVRLLMPDDPPPDGDPRALMLIVLERLRQGGVAALARLVATAGVARVHRLIGSEGWQRVAARAALEGGAAWTPEPVGRARPARAGDETTRGAHPDPRGVTGSGEPGRTTGRAARAVGSGTPSARDDIPSPALAPSGTQRVAALAAASALADAFRRSGLRVDDATLQAWALLTLAHDDVVLLRRPSVELRDLVAALAERLRPESSAGLSIEAPAPSRAPAARAAARPPADVGTRRADHPRQAAASASPEGDARPDSDDPEAPAGAGSRTSWGGLLFLLNTAARAGVPESLDEPPFRARPSGWVLHQLGRRLAPAAVDDPALLAFAGLPEPPADEPDAIERRALAARAARWTAQTATELRASGSVDGPDDLLVQSVVRRDATIEREPGWVEMSLRLGDVDLDVRRAGLDIDPGWVPWLGCVVRFRYE</sequence>
<evidence type="ECO:0000313" key="2">
    <source>
        <dbReference type="EMBL" id="MFH8251250.1"/>
    </source>
</evidence>
<accession>A0ABW7Q970</accession>
<organism evidence="2 3">
    <name type="scientific">Microbacterium alkaliflavum</name>
    <dbReference type="NCBI Taxonomy" id="3248839"/>
    <lineage>
        <taxon>Bacteria</taxon>
        <taxon>Bacillati</taxon>
        <taxon>Actinomycetota</taxon>
        <taxon>Actinomycetes</taxon>
        <taxon>Micrococcales</taxon>
        <taxon>Microbacteriaceae</taxon>
        <taxon>Microbacterium</taxon>
    </lineage>
</organism>
<evidence type="ECO:0000256" key="1">
    <source>
        <dbReference type="SAM" id="MobiDB-lite"/>
    </source>
</evidence>
<reference evidence="2 3" key="1">
    <citation type="submission" date="2024-09" db="EMBL/GenBank/DDBJ databases">
        <authorList>
            <person name="Pan X."/>
        </authorList>
    </citation>
    <scope>NUCLEOTIDE SEQUENCE [LARGE SCALE GENOMIC DNA]</scope>
    <source>
        <strain evidence="2 3">B2969</strain>
    </source>
</reference>
<protein>
    <submittedName>
        <fullName evidence="2">Uncharacterized protein</fullName>
    </submittedName>
</protein>
<name>A0ABW7Q970_9MICO</name>
<feature type="compositionally biased region" description="Low complexity" evidence="1">
    <location>
        <begin position="331"/>
        <end position="348"/>
    </location>
</feature>
<evidence type="ECO:0000313" key="3">
    <source>
        <dbReference type="Proteomes" id="UP001610861"/>
    </source>
</evidence>
<proteinExistence type="predicted"/>
<keyword evidence="3" id="KW-1185">Reference proteome</keyword>
<dbReference type="RefSeq" id="WP_397556702.1">
    <property type="nucleotide sequence ID" value="NZ_JBIQWL010000004.1"/>
</dbReference>
<gene>
    <name evidence="2" type="ORF">ACH3VR_12840</name>
</gene>
<feature type="region of interest" description="Disordered" evidence="1">
    <location>
        <begin position="323"/>
        <end position="387"/>
    </location>
</feature>
<feature type="compositionally biased region" description="Basic and acidic residues" evidence="1">
    <location>
        <begin position="203"/>
        <end position="216"/>
    </location>
</feature>
<dbReference type="Proteomes" id="UP001610861">
    <property type="component" value="Unassembled WGS sequence"/>
</dbReference>
<comment type="caution">
    <text evidence="2">The sequence shown here is derived from an EMBL/GenBank/DDBJ whole genome shotgun (WGS) entry which is preliminary data.</text>
</comment>
<dbReference type="EMBL" id="JBIQWL010000004">
    <property type="protein sequence ID" value="MFH8251250.1"/>
    <property type="molecule type" value="Genomic_DNA"/>
</dbReference>